<keyword evidence="4" id="KW-0819">tRNA processing</keyword>
<proteinExistence type="predicted"/>
<dbReference type="Pfam" id="PF20259">
    <property type="entry name" value="tRNA_Me_trans_M"/>
    <property type="match status" value="1"/>
</dbReference>
<comment type="caution">
    <text evidence="11">The sequence shown here is derived from an EMBL/GenBank/DDBJ whole genome shotgun (WGS) entry which is preliminary data.</text>
</comment>
<evidence type="ECO:0000256" key="3">
    <source>
        <dbReference type="ARBA" id="ARBA00022679"/>
    </source>
</evidence>
<evidence type="ECO:0000256" key="4">
    <source>
        <dbReference type="ARBA" id="ARBA00022694"/>
    </source>
</evidence>
<dbReference type="GO" id="GO:0103016">
    <property type="term" value="F:tRNA-uridine 2-sulfurtransferase activity"/>
    <property type="evidence" value="ECO:0007669"/>
    <property type="project" value="UniProtKB-EC"/>
</dbReference>
<name>A0A1F6WZ56_9BACT</name>
<evidence type="ECO:0000256" key="6">
    <source>
        <dbReference type="ARBA" id="ARBA00022840"/>
    </source>
</evidence>
<dbReference type="EMBL" id="MFUP01000015">
    <property type="protein sequence ID" value="OGI87179.1"/>
    <property type="molecule type" value="Genomic_DNA"/>
</dbReference>
<dbReference type="InterPro" id="IPR014729">
    <property type="entry name" value="Rossmann-like_a/b/a_fold"/>
</dbReference>
<evidence type="ECO:0000256" key="2">
    <source>
        <dbReference type="ARBA" id="ARBA00022555"/>
    </source>
</evidence>
<dbReference type="EC" id="2.8.1.13" evidence="1"/>
<feature type="non-terminal residue" evidence="11">
    <location>
        <position position="266"/>
    </location>
</feature>
<gene>
    <name evidence="11" type="ORF">A2995_02070</name>
</gene>
<dbReference type="GO" id="GO:0002143">
    <property type="term" value="P:tRNA wobble position uridine thiolation"/>
    <property type="evidence" value="ECO:0007669"/>
    <property type="project" value="TreeGrafter"/>
</dbReference>
<sequence length="266" mass="30643">MIAKKKKTCPKKSQKVYVAVSGGVDSSVSLALLKEQGYDVVGVFIRVWQPNFLECNWKEDKRDAMRVCAHLGVQFLEFNFEKEYKKEVADYMIEEYKIGRTPNPDVMCNQQIKFGTFLKKALEMGTDFIATGHYAKIESHKAGRYLLVGKDTNKDQSYFLWTLTQEQLKYVLFPIGGYQKKEVRKLAKKFKLLTAEKKDSQGLCFLGKLNVKDFLKHYIKEKPGKVLDQDGKIIGKHSGAVFFTLGERHGFKIFQKSPNEQPRYIV</sequence>
<evidence type="ECO:0000256" key="5">
    <source>
        <dbReference type="ARBA" id="ARBA00022741"/>
    </source>
</evidence>
<dbReference type="InterPro" id="IPR023382">
    <property type="entry name" value="MnmA-like_central_sf"/>
</dbReference>
<keyword evidence="2" id="KW-0820">tRNA-binding</keyword>
<feature type="domain" description="tRNA-specific 2-thiouridylase MnmA-like central" evidence="10">
    <location>
        <begin position="212"/>
        <end position="266"/>
    </location>
</feature>
<dbReference type="SUPFAM" id="SSF52402">
    <property type="entry name" value="Adenine nucleotide alpha hydrolases-like"/>
    <property type="match status" value="1"/>
</dbReference>
<dbReference type="GO" id="GO:0005524">
    <property type="term" value="F:ATP binding"/>
    <property type="evidence" value="ECO:0007669"/>
    <property type="project" value="UniProtKB-KW"/>
</dbReference>
<organism evidence="11 12">
    <name type="scientific">Candidatus Nomurabacteria bacterium RIFCSPLOWO2_01_FULL_33_24</name>
    <dbReference type="NCBI Taxonomy" id="1801765"/>
    <lineage>
        <taxon>Bacteria</taxon>
        <taxon>Candidatus Nomuraibacteriota</taxon>
    </lineage>
</organism>
<evidence type="ECO:0000313" key="11">
    <source>
        <dbReference type="EMBL" id="OGI87179.1"/>
    </source>
</evidence>
<evidence type="ECO:0000259" key="10">
    <source>
        <dbReference type="Pfam" id="PF20259"/>
    </source>
</evidence>
<dbReference type="CDD" id="cd01998">
    <property type="entry name" value="MnmA_TRMU-like"/>
    <property type="match status" value="1"/>
</dbReference>
<dbReference type="PANTHER" id="PTHR11933">
    <property type="entry name" value="TRNA 5-METHYLAMINOMETHYL-2-THIOURIDYLATE -METHYLTRANSFERASE"/>
    <property type="match status" value="1"/>
</dbReference>
<accession>A0A1F6WZ56</accession>
<evidence type="ECO:0000256" key="7">
    <source>
        <dbReference type="ARBA" id="ARBA00022884"/>
    </source>
</evidence>
<keyword evidence="5" id="KW-0547">Nucleotide-binding</keyword>
<keyword evidence="6" id="KW-0067">ATP-binding</keyword>
<evidence type="ECO:0000256" key="9">
    <source>
        <dbReference type="ARBA" id="ARBA00051542"/>
    </source>
</evidence>
<dbReference type="Gene3D" id="3.40.50.620">
    <property type="entry name" value="HUPs"/>
    <property type="match status" value="1"/>
</dbReference>
<keyword evidence="8" id="KW-1015">Disulfide bond</keyword>
<protein>
    <recommendedName>
        <fullName evidence="1">tRNA-uridine 2-sulfurtransferase</fullName>
        <ecNumber evidence="1">2.8.1.13</ecNumber>
    </recommendedName>
</protein>
<dbReference type="InterPro" id="IPR004506">
    <property type="entry name" value="MnmA-like"/>
</dbReference>
<evidence type="ECO:0000256" key="1">
    <source>
        <dbReference type="ARBA" id="ARBA00011949"/>
    </source>
</evidence>
<reference evidence="11 12" key="1">
    <citation type="journal article" date="2016" name="Nat. Commun.">
        <title>Thousands of microbial genomes shed light on interconnected biogeochemical processes in an aquifer system.</title>
        <authorList>
            <person name="Anantharaman K."/>
            <person name="Brown C.T."/>
            <person name="Hug L.A."/>
            <person name="Sharon I."/>
            <person name="Castelle C.J."/>
            <person name="Probst A.J."/>
            <person name="Thomas B.C."/>
            <person name="Singh A."/>
            <person name="Wilkins M.J."/>
            <person name="Karaoz U."/>
            <person name="Brodie E.L."/>
            <person name="Williams K.H."/>
            <person name="Hubbard S.S."/>
            <person name="Banfield J.F."/>
        </authorList>
    </citation>
    <scope>NUCLEOTIDE SEQUENCE [LARGE SCALE GENOMIC DNA]</scope>
</reference>
<dbReference type="AlphaFoldDB" id="A0A1F6WZ56"/>
<dbReference type="GO" id="GO:0000049">
    <property type="term" value="F:tRNA binding"/>
    <property type="evidence" value="ECO:0007669"/>
    <property type="project" value="UniProtKB-KW"/>
</dbReference>
<evidence type="ECO:0000313" key="12">
    <source>
        <dbReference type="Proteomes" id="UP000185809"/>
    </source>
</evidence>
<dbReference type="Pfam" id="PF03054">
    <property type="entry name" value="tRNA_Me_trans"/>
    <property type="match status" value="1"/>
</dbReference>
<dbReference type="NCBIfam" id="NF001138">
    <property type="entry name" value="PRK00143.1"/>
    <property type="match status" value="1"/>
</dbReference>
<dbReference type="InterPro" id="IPR046884">
    <property type="entry name" value="MnmA-like_central"/>
</dbReference>
<dbReference type="FunFam" id="3.40.50.620:FF:000115">
    <property type="entry name" value="tRNA-specific 2-thiouridylase MnmA"/>
    <property type="match status" value="1"/>
</dbReference>
<dbReference type="Proteomes" id="UP000185809">
    <property type="component" value="Unassembled WGS sequence"/>
</dbReference>
<keyword evidence="7" id="KW-0694">RNA-binding</keyword>
<evidence type="ECO:0000256" key="8">
    <source>
        <dbReference type="ARBA" id="ARBA00023157"/>
    </source>
</evidence>
<dbReference type="Gene3D" id="2.30.30.280">
    <property type="entry name" value="Adenine nucleotide alpha hydrolases-like domains"/>
    <property type="match status" value="1"/>
</dbReference>
<keyword evidence="3" id="KW-0808">Transferase</keyword>
<dbReference type="NCBIfam" id="TIGR00420">
    <property type="entry name" value="trmU"/>
    <property type="match status" value="1"/>
</dbReference>
<comment type="catalytic activity">
    <reaction evidence="9">
        <text>S-sulfanyl-L-cysteinyl-[protein] + uridine(34) in tRNA + AH2 + ATP = 2-thiouridine(34) in tRNA + L-cysteinyl-[protein] + A + AMP + diphosphate + H(+)</text>
        <dbReference type="Rhea" id="RHEA:47032"/>
        <dbReference type="Rhea" id="RHEA-COMP:10131"/>
        <dbReference type="Rhea" id="RHEA-COMP:11726"/>
        <dbReference type="Rhea" id="RHEA-COMP:11727"/>
        <dbReference type="Rhea" id="RHEA-COMP:11728"/>
        <dbReference type="ChEBI" id="CHEBI:13193"/>
        <dbReference type="ChEBI" id="CHEBI:15378"/>
        <dbReference type="ChEBI" id="CHEBI:17499"/>
        <dbReference type="ChEBI" id="CHEBI:29950"/>
        <dbReference type="ChEBI" id="CHEBI:30616"/>
        <dbReference type="ChEBI" id="CHEBI:33019"/>
        <dbReference type="ChEBI" id="CHEBI:61963"/>
        <dbReference type="ChEBI" id="CHEBI:65315"/>
        <dbReference type="ChEBI" id="CHEBI:87170"/>
        <dbReference type="ChEBI" id="CHEBI:456215"/>
        <dbReference type="EC" id="2.8.1.13"/>
    </reaction>
</comment>
<dbReference type="PANTHER" id="PTHR11933:SF5">
    <property type="entry name" value="MITOCHONDRIAL TRNA-SPECIFIC 2-THIOURIDYLASE 1"/>
    <property type="match status" value="1"/>
</dbReference>